<evidence type="ECO:0000256" key="5">
    <source>
        <dbReference type="ARBA" id="ARBA00023136"/>
    </source>
</evidence>
<protein>
    <recommendedName>
        <fullName evidence="6">Mitochondrial inner membrane protein Mpv17</fullName>
    </recommendedName>
</protein>
<dbReference type="RefSeq" id="XP_016924291.2">
    <property type="nucleotide sequence ID" value="XM_017068802.4"/>
</dbReference>
<dbReference type="AlphaFoldDB" id="A0AB39YYI8"/>
<comment type="similarity">
    <text evidence="2 7">Belongs to the peroxisomal membrane protein PXMP2/4 family.</text>
</comment>
<name>A0AB39YYI8_DROSZ</name>
<evidence type="ECO:0000256" key="4">
    <source>
        <dbReference type="ARBA" id="ARBA00022989"/>
    </source>
</evidence>
<dbReference type="PANTHER" id="PTHR11266:SF17">
    <property type="entry name" value="PROTEIN MPV17"/>
    <property type="match status" value="1"/>
</dbReference>
<sequence>MSAVKAFLKDGMVVAAIMGLGDTIAQLVIEKKPLNDWDTGRTLRFGALGLVFVGPVLRQWYLFLESKVPKTYTPMRRGVTKMVVDQVCFAPPFSLATSFLVLLINGEPADRIRKRLYETYPTIMARNYMLWPAAQMINFSFVPLGYQVFYAQTIALVWNCYLSLILNR</sequence>
<keyword evidence="3 7" id="KW-0812">Transmembrane</keyword>
<dbReference type="GO" id="GO:0005739">
    <property type="term" value="C:mitochondrion"/>
    <property type="evidence" value="ECO:0007669"/>
    <property type="project" value="TreeGrafter"/>
</dbReference>
<dbReference type="InterPro" id="IPR007248">
    <property type="entry name" value="Mpv17_PMP22"/>
</dbReference>
<evidence type="ECO:0000256" key="2">
    <source>
        <dbReference type="ARBA" id="ARBA00006824"/>
    </source>
</evidence>
<dbReference type="GO" id="GO:0015267">
    <property type="term" value="F:channel activity"/>
    <property type="evidence" value="ECO:0007669"/>
    <property type="project" value="TreeGrafter"/>
</dbReference>
<comment type="subcellular location">
    <subcellularLocation>
        <location evidence="1">Membrane</location>
        <topology evidence="1">Multi-pass membrane protein</topology>
    </subcellularLocation>
</comment>
<evidence type="ECO:0000256" key="3">
    <source>
        <dbReference type="ARBA" id="ARBA00022692"/>
    </source>
</evidence>
<evidence type="ECO:0000256" key="6">
    <source>
        <dbReference type="ARBA" id="ARBA00049743"/>
    </source>
</evidence>
<dbReference type="PANTHER" id="PTHR11266">
    <property type="entry name" value="PEROXISOMAL MEMBRANE PROTEIN 2, PXMP2 MPV17"/>
    <property type="match status" value="1"/>
</dbReference>
<organism evidence="8 9">
    <name type="scientific">Drosophila suzukii</name>
    <name type="common">Spotted-wing drosophila fruit fly</name>
    <dbReference type="NCBI Taxonomy" id="28584"/>
    <lineage>
        <taxon>Eukaryota</taxon>
        <taxon>Metazoa</taxon>
        <taxon>Ecdysozoa</taxon>
        <taxon>Arthropoda</taxon>
        <taxon>Hexapoda</taxon>
        <taxon>Insecta</taxon>
        <taxon>Pterygota</taxon>
        <taxon>Neoptera</taxon>
        <taxon>Endopterygota</taxon>
        <taxon>Diptera</taxon>
        <taxon>Brachycera</taxon>
        <taxon>Muscomorpha</taxon>
        <taxon>Ephydroidea</taxon>
        <taxon>Drosophilidae</taxon>
        <taxon>Drosophila</taxon>
        <taxon>Sophophora</taxon>
    </lineage>
</organism>
<keyword evidence="5 7" id="KW-0472">Membrane</keyword>
<dbReference type="Pfam" id="PF04117">
    <property type="entry name" value="Mpv17_PMP22"/>
    <property type="match status" value="1"/>
</dbReference>
<evidence type="ECO:0000256" key="7">
    <source>
        <dbReference type="RuleBase" id="RU363053"/>
    </source>
</evidence>
<reference evidence="9" key="1">
    <citation type="submission" date="2025-08" db="UniProtKB">
        <authorList>
            <consortium name="RefSeq"/>
        </authorList>
    </citation>
    <scope>IDENTIFICATION</scope>
</reference>
<dbReference type="GeneID" id="108005498"/>
<dbReference type="Proteomes" id="UP001652628">
    <property type="component" value="Chromosome X"/>
</dbReference>
<evidence type="ECO:0000313" key="9">
    <source>
        <dbReference type="RefSeq" id="XP_016924291.2"/>
    </source>
</evidence>
<dbReference type="GO" id="GO:0016020">
    <property type="term" value="C:membrane"/>
    <property type="evidence" value="ECO:0007669"/>
    <property type="project" value="UniProtKB-SubCell"/>
</dbReference>
<dbReference type="GO" id="GO:1901858">
    <property type="term" value="P:regulation of mitochondrial DNA metabolic process"/>
    <property type="evidence" value="ECO:0007669"/>
    <property type="project" value="TreeGrafter"/>
</dbReference>
<feature type="transmembrane region" description="Helical" evidence="7">
    <location>
        <begin position="42"/>
        <end position="63"/>
    </location>
</feature>
<keyword evidence="8" id="KW-1185">Reference proteome</keyword>
<feature type="transmembrane region" description="Helical" evidence="7">
    <location>
        <begin position="83"/>
        <end position="104"/>
    </location>
</feature>
<accession>A0AB39YYI8</accession>
<keyword evidence="4 7" id="KW-1133">Transmembrane helix</keyword>
<evidence type="ECO:0000313" key="8">
    <source>
        <dbReference type="Proteomes" id="UP001652628"/>
    </source>
</evidence>
<gene>
    <name evidence="9" type="primary">LOC108005498</name>
</gene>
<proteinExistence type="inferred from homology"/>
<evidence type="ECO:0000256" key="1">
    <source>
        <dbReference type="ARBA" id="ARBA00004141"/>
    </source>
</evidence>